<reference evidence="4" key="2">
    <citation type="journal article" date="2021" name="PeerJ">
        <title>Extensive microbial diversity within the chicken gut microbiome revealed by metagenomics and culture.</title>
        <authorList>
            <person name="Gilroy R."/>
            <person name="Ravi A."/>
            <person name="Getino M."/>
            <person name="Pursley I."/>
            <person name="Horton D.L."/>
            <person name="Alikhan N.F."/>
            <person name="Baker D."/>
            <person name="Gharbi K."/>
            <person name="Hall N."/>
            <person name="Watson M."/>
            <person name="Adriaenssens E.M."/>
            <person name="Foster-Nyarko E."/>
            <person name="Jarju S."/>
            <person name="Secka A."/>
            <person name="Antonio M."/>
            <person name="Oren A."/>
            <person name="Chaudhuri R.R."/>
            <person name="La Ragione R."/>
            <person name="Hildebrand F."/>
            <person name="Pallen M.J."/>
        </authorList>
    </citation>
    <scope>NUCLEOTIDE SEQUENCE</scope>
    <source>
        <strain evidence="4">ChiW16-3235</strain>
    </source>
</reference>
<reference evidence="4" key="1">
    <citation type="submission" date="2020-10" db="EMBL/GenBank/DDBJ databases">
        <authorList>
            <person name="Gilroy R."/>
        </authorList>
    </citation>
    <scope>NUCLEOTIDE SEQUENCE</scope>
    <source>
        <strain evidence="4">ChiW16-3235</strain>
    </source>
</reference>
<feature type="domain" description="Sensor histidine kinase NatK-like C-terminal" evidence="3">
    <location>
        <begin position="318"/>
        <end position="423"/>
    </location>
</feature>
<dbReference type="SUPFAM" id="SSF55874">
    <property type="entry name" value="ATPase domain of HSP90 chaperone/DNA topoisomerase II/histidine kinase"/>
    <property type="match status" value="1"/>
</dbReference>
<comment type="caution">
    <text evidence="4">The sequence shown here is derived from an EMBL/GenBank/DDBJ whole genome shotgun (WGS) entry which is preliminary data.</text>
</comment>
<organism evidence="4 5">
    <name type="scientific">Candidatus Coproplasma avicola</name>
    <dbReference type="NCBI Taxonomy" id="2840744"/>
    <lineage>
        <taxon>Bacteria</taxon>
        <taxon>Bacillati</taxon>
        <taxon>Bacillota</taxon>
        <taxon>Clostridia</taxon>
        <taxon>Eubacteriales</taxon>
        <taxon>Candidatus Coproplasma</taxon>
    </lineage>
</organism>
<evidence type="ECO:0000259" key="3">
    <source>
        <dbReference type="Pfam" id="PF14501"/>
    </source>
</evidence>
<dbReference type="Proteomes" id="UP000823913">
    <property type="component" value="Unassembled WGS sequence"/>
</dbReference>
<dbReference type="InterPro" id="IPR036890">
    <property type="entry name" value="HATPase_C_sf"/>
</dbReference>
<dbReference type="Pfam" id="PF14501">
    <property type="entry name" value="HATPase_c_5"/>
    <property type="match status" value="1"/>
</dbReference>
<keyword evidence="4" id="KW-0418">Kinase</keyword>
<protein>
    <submittedName>
        <fullName evidence="4">Sensor histidine kinase</fullName>
    </submittedName>
</protein>
<evidence type="ECO:0000313" key="4">
    <source>
        <dbReference type="EMBL" id="HIR66807.1"/>
    </source>
</evidence>
<feature type="transmembrane region" description="Helical" evidence="2">
    <location>
        <begin position="36"/>
        <end position="55"/>
    </location>
</feature>
<keyword evidence="4" id="KW-0808">Transferase</keyword>
<dbReference type="GO" id="GO:0016301">
    <property type="term" value="F:kinase activity"/>
    <property type="evidence" value="ECO:0007669"/>
    <property type="project" value="UniProtKB-KW"/>
</dbReference>
<keyword evidence="2" id="KW-0472">Membrane</keyword>
<dbReference type="EMBL" id="DVHK01000050">
    <property type="protein sequence ID" value="HIR66807.1"/>
    <property type="molecule type" value="Genomic_DNA"/>
</dbReference>
<dbReference type="InterPro" id="IPR032834">
    <property type="entry name" value="NatK-like_C"/>
</dbReference>
<keyword evidence="2" id="KW-1133">Transmembrane helix</keyword>
<accession>A0A9D1E5C7</accession>
<evidence type="ECO:0000256" key="2">
    <source>
        <dbReference type="SAM" id="Phobius"/>
    </source>
</evidence>
<feature type="transmembrane region" description="Helical" evidence="2">
    <location>
        <begin position="152"/>
        <end position="174"/>
    </location>
</feature>
<dbReference type="AlphaFoldDB" id="A0A9D1E5C7"/>
<feature type="transmembrane region" description="Helical" evidence="2">
    <location>
        <begin position="86"/>
        <end position="108"/>
    </location>
</feature>
<feature type="transmembrane region" description="Helical" evidence="2">
    <location>
        <begin position="180"/>
        <end position="202"/>
    </location>
</feature>
<evidence type="ECO:0000256" key="1">
    <source>
        <dbReference type="SAM" id="Coils"/>
    </source>
</evidence>
<feature type="transmembrane region" description="Helical" evidence="2">
    <location>
        <begin position="6"/>
        <end position="24"/>
    </location>
</feature>
<keyword evidence="1" id="KW-0175">Coiled coil</keyword>
<evidence type="ECO:0000313" key="5">
    <source>
        <dbReference type="Proteomes" id="UP000823913"/>
    </source>
</evidence>
<feature type="transmembrane region" description="Helical" evidence="2">
    <location>
        <begin position="61"/>
        <end position="79"/>
    </location>
</feature>
<gene>
    <name evidence="4" type="ORF">IAB94_02020</name>
</gene>
<sequence length="443" mass="50221">MDYYSYILLGQLNFFYEVFIPLLILMRKQEKRSLPILRLAAVVALSAPLAFMPFFEIGPFGMSYLICLALAFLAGLFIFKVSALDVLFYVVEAFAIQHLMWDLLFIIYESIGLINQAIALSIYIPMYIGMYVLMFCFFPVSDSKNGGAKGRITEFVIALLTICFTYIISSLIPWYSEWNILYRLYVLLCCTFVIVLQCGVLVHSKLKERNRALEQDKIVLEELLSREQKKYAFTKDTIDLINIKCHDLKHQINTLRYLSDEEREKSLGDFEKAVMIYGNIAKTGNETLDIILTEKSFLCERYGIRFTYMIEGEGLSFMAPADISSLFGNALDNAIESVMKEKELDKRVIKLNASKKRTYLSVHIENYCTEKVKFRDGMPVSGKSDKANHGFGMKSMQYIVGKYGGNMLMSQNDCLVNLDIILPVPAGSGGLSAPDVGGEVQPV</sequence>
<feature type="coiled-coil region" evidence="1">
    <location>
        <begin position="203"/>
        <end position="230"/>
    </location>
</feature>
<keyword evidence="2" id="KW-0812">Transmembrane</keyword>
<feature type="transmembrane region" description="Helical" evidence="2">
    <location>
        <begin position="120"/>
        <end position="140"/>
    </location>
</feature>
<dbReference type="Gene3D" id="3.30.565.10">
    <property type="entry name" value="Histidine kinase-like ATPase, C-terminal domain"/>
    <property type="match status" value="1"/>
</dbReference>
<name>A0A9D1E5C7_9FIRM</name>
<proteinExistence type="predicted"/>
<dbReference type="CDD" id="cd16935">
    <property type="entry name" value="HATPase_AgrC-ComD-like"/>
    <property type="match status" value="1"/>
</dbReference>